<dbReference type="GO" id="GO:0005524">
    <property type="term" value="F:ATP binding"/>
    <property type="evidence" value="ECO:0007669"/>
    <property type="project" value="UniProtKB-KW"/>
</dbReference>
<accession>A0A512NPC7</accession>
<dbReference type="InterPro" id="IPR051120">
    <property type="entry name" value="ABC_AA/LPS_Transport"/>
</dbReference>
<dbReference type="InterPro" id="IPR003439">
    <property type="entry name" value="ABC_transporter-like_ATP-bd"/>
</dbReference>
<dbReference type="InterPro" id="IPR003593">
    <property type="entry name" value="AAA+_ATPase"/>
</dbReference>
<dbReference type="CDD" id="cd03219">
    <property type="entry name" value="ABC_Mj1267_LivG_branched"/>
    <property type="match status" value="1"/>
</dbReference>
<evidence type="ECO:0000256" key="2">
    <source>
        <dbReference type="ARBA" id="ARBA00022741"/>
    </source>
</evidence>
<evidence type="ECO:0000256" key="1">
    <source>
        <dbReference type="ARBA" id="ARBA00022448"/>
    </source>
</evidence>
<dbReference type="GO" id="GO:0005886">
    <property type="term" value="C:plasma membrane"/>
    <property type="evidence" value="ECO:0007669"/>
    <property type="project" value="TreeGrafter"/>
</dbReference>
<dbReference type="PANTHER" id="PTHR45772">
    <property type="entry name" value="CONSERVED COMPONENT OF ABC TRANSPORTER FOR NATURAL AMINO ACIDS-RELATED"/>
    <property type="match status" value="1"/>
</dbReference>
<dbReference type="Proteomes" id="UP000321058">
    <property type="component" value="Unassembled WGS sequence"/>
</dbReference>
<dbReference type="OrthoDB" id="9806149at2"/>
<evidence type="ECO:0000313" key="6">
    <source>
        <dbReference type="Proteomes" id="UP000321058"/>
    </source>
</evidence>
<dbReference type="SMART" id="SM00382">
    <property type="entry name" value="AAA"/>
    <property type="match status" value="1"/>
</dbReference>
<evidence type="ECO:0000313" key="5">
    <source>
        <dbReference type="EMBL" id="GEP60787.1"/>
    </source>
</evidence>
<gene>
    <name evidence="5" type="ORF">RSO01_79530</name>
</gene>
<dbReference type="PROSITE" id="PS50893">
    <property type="entry name" value="ABC_TRANSPORTER_2"/>
    <property type="match status" value="1"/>
</dbReference>
<dbReference type="AlphaFoldDB" id="A0A512NPC7"/>
<comment type="caution">
    <text evidence="5">The sequence shown here is derived from an EMBL/GenBank/DDBJ whole genome shotgun (WGS) entry which is preliminary data.</text>
</comment>
<evidence type="ECO:0000259" key="4">
    <source>
        <dbReference type="PROSITE" id="PS50893"/>
    </source>
</evidence>
<keyword evidence="6" id="KW-1185">Reference proteome</keyword>
<dbReference type="EMBL" id="BKAJ01000183">
    <property type="protein sequence ID" value="GEP60787.1"/>
    <property type="molecule type" value="Genomic_DNA"/>
</dbReference>
<dbReference type="GO" id="GO:0016887">
    <property type="term" value="F:ATP hydrolysis activity"/>
    <property type="evidence" value="ECO:0007669"/>
    <property type="project" value="InterPro"/>
</dbReference>
<keyword evidence="1" id="KW-0813">Transport</keyword>
<evidence type="ECO:0000256" key="3">
    <source>
        <dbReference type="ARBA" id="ARBA00022840"/>
    </source>
</evidence>
<name>A0A512NPC7_9HYPH</name>
<keyword evidence="3 5" id="KW-0067">ATP-binding</keyword>
<dbReference type="Pfam" id="PF00005">
    <property type="entry name" value="ABC_tran"/>
    <property type="match status" value="1"/>
</dbReference>
<dbReference type="InterPro" id="IPR027417">
    <property type="entry name" value="P-loop_NTPase"/>
</dbReference>
<proteinExistence type="predicted"/>
<protein>
    <submittedName>
        <fullName evidence="5">ABC transporter ATP-binding protein</fullName>
    </submittedName>
</protein>
<feature type="domain" description="ABC transporter" evidence="4">
    <location>
        <begin position="5"/>
        <end position="247"/>
    </location>
</feature>
<reference evidence="5 6" key="1">
    <citation type="submission" date="2019-07" db="EMBL/GenBank/DDBJ databases">
        <title>Whole genome shotgun sequence of Reyranella soli NBRC 108950.</title>
        <authorList>
            <person name="Hosoyama A."/>
            <person name="Uohara A."/>
            <person name="Ohji S."/>
            <person name="Ichikawa N."/>
        </authorList>
    </citation>
    <scope>NUCLEOTIDE SEQUENCE [LARGE SCALE GENOMIC DNA]</scope>
    <source>
        <strain evidence="5 6">NBRC 108950</strain>
    </source>
</reference>
<sequence length="248" mass="26735">MSALARIDDLHVSFGGVAAASGVSFTVERGEFLALIGPNGAGKTTALRMVAGLLRPDRGRVFFDDHDVTALPAHARVRRGLGFTHQIVRPFYGFRTIENVMLAAGHDRTANPWRAITSRSRVAARDKARTILDRFGLAAQAEQSPRALPLGQRKRLEVARAIALDPRLLLLDEPLAGLSSAEATTMADLIRTLPGQGITVLLVEHNLGEVLRVADRLVVLDAGKVMAHGTPQEVMARADVRQAYTGVV</sequence>
<organism evidence="5 6">
    <name type="scientific">Reyranella soli</name>
    <dbReference type="NCBI Taxonomy" id="1230389"/>
    <lineage>
        <taxon>Bacteria</taxon>
        <taxon>Pseudomonadati</taxon>
        <taxon>Pseudomonadota</taxon>
        <taxon>Alphaproteobacteria</taxon>
        <taxon>Hyphomicrobiales</taxon>
        <taxon>Reyranellaceae</taxon>
        <taxon>Reyranella</taxon>
    </lineage>
</organism>
<keyword evidence="2" id="KW-0547">Nucleotide-binding</keyword>
<dbReference type="Gene3D" id="3.40.50.300">
    <property type="entry name" value="P-loop containing nucleotide triphosphate hydrolases"/>
    <property type="match status" value="1"/>
</dbReference>
<dbReference type="RefSeq" id="WP_147156136.1">
    <property type="nucleotide sequence ID" value="NZ_BKAJ01000183.1"/>
</dbReference>
<dbReference type="SUPFAM" id="SSF52540">
    <property type="entry name" value="P-loop containing nucleoside triphosphate hydrolases"/>
    <property type="match status" value="1"/>
</dbReference>